<proteinExistence type="predicted"/>
<dbReference type="AlphaFoldDB" id="A0A0F9CGZ2"/>
<accession>A0A0F9CGZ2</accession>
<organism evidence="1">
    <name type="scientific">marine sediment metagenome</name>
    <dbReference type="NCBI Taxonomy" id="412755"/>
    <lineage>
        <taxon>unclassified sequences</taxon>
        <taxon>metagenomes</taxon>
        <taxon>ecological metagenomes</taxon>
    </lineage>
</organism>
<protein>
    <submittedName>
        <fullName evidence="1">Uncharacterized protein</fullName>
    </submittedName>
</protein>
<name>A0A0F9CGZ2_9ZZZZ</name>
<reference evidence="1" key="1">
    <citation type="journal article" date="2015" name="Nature">
        <title>Complex archaea that bridge the gap between prokaryotes and eukaryotes.</title>
        <authorList>
            <person name="Spang A."/>
            <person name="Saw J.H."/>
            <person name="Jorgensen S.L."/>
            <person name="Zaremba-Niedzwiedzka K."/>
            <person name="Martijn J."/>
            <person name="Lind A.E."/>
            <person name="van Eijk R."/>
            <person name="Schleper C."/>
            <person name="Guy L."/>
            <person name="Ettema T.J."/>
        </authorList>
    </citation>
    <scope>NUCLEOTIDE SEQUENCE</scope>
</reference>
<dbReference type="EMBL" id="LAZR01044316">
    <property type="protein sequence ID" value="KKL04961.1"/>
    <property type="molecule type" value="Genomic_DNA"/>
</dbReference>
<evidence type="ECO:0000313" key="1">
    <source>
        <dbReference type="EMBL" id="KKL04961.1"/>
    </source>
</evidence>
<comment type="caution">
    <text evidence="1">The sequence shown here is derived from an EMBL/GenBank/DDBJ whole genome shotgun (WGS) entry which is preliminary data.</text>
</comment>
<gene>
    <name evidence="1" type="ORF">LCGC14_2610810</name>
</gene>
<sequence length="57" mass="6991">MTTDEYYYREIVKAGLHLRDHRKYILRVIKNDDSYTKTIVWLRFMGLIETWDIVTIP</sequence>